<dbReference type="OrthoDB" id="76098at2759"/>
<feature type="repeat" description="ANK" evidence="3">
    <location>
        <begin position="1642"/>
        <end position="1674"/>
    </location>
</feature>
<feature type="repeat" description="ANK" evidence="3">
    <location>
        <begin position="1249"/>
        <end position="1281"/>
    </location>
</feature>
<feature type="repeat" description="ANK" evidence="3">
    <location>
        <begin position="1414"/>
        <end position="1446"/>
    </location>
</feature>
<reference evidence="4 5" key="1">
    <citation type="journal article" date="2018" name="Elife">
        <title>Firefly genomes illuminate parallel origins of bioluminescence in beetles.</title>
        <authorList>
            <person name="Fallon T.R."/>
            <person name="Lower S.E."/>
            <person name="Chang C.H."/>
            <person name="Bessho-Uehara M."/>
            <person name="Martin G.J."/>
            <person name="Bewick A.J."/>
            <person name="Behringer M."/>
            <person name="Debat H.J."/>
            <person name="Wong I."/>
            <person name="Day J.C."/>
            <person name="Suvorov A."/>
            <person name="Silva C.J."/>
            <person name="Stanger-Hall K.F."/>
            <person name="Hall D.W."/>
            <person name="Schmitz R.J."/>
            <person name="Nelson D.R."/>
            <person name="Lewis S.M."/>
            <person name="Shigenobu S."/>
            <person name="Bybee S.M."/>
            <person name="Larracuente A.M."/>
            <person name="Oba Y."/>
            <person name="Weng J.K."/>
        </authorList>
    </citation>
    <scope>NUCLEOTIDE SEQUENCE [LARGE SCALE GENOMIC DNA]</scope>
    <source>
        <strain evidence="4">1611_PpyrPB1</strain>
        <tissue evidence="4">Whole body</tissue>
    </source>
</reference>
<evidence type="ECO:0000256" key="1">
    <source>
        <dbReference type="ARBA" id="ARBA00022737"/>
    </source>
</evidence>
<dbReference type="InterPro" id="IPR036770">
    <property type="entry name" value="Ankyrin_rpt-contain_sf"/>
</dbReference>
<dbReference type="InterPro" id="IPR051165">
    <property type="entry name" value="Multifunctional_ANK_Repeat"/>
</dbReference>
<dbReference type="PROSITE" id="PS50297">
    <property type="entry name" value="ANK_REP_REGION"/>
    <property type="match status" value="10"/>
</dbReference>
<gene>
    <name evidence="4" type="ORF">PPYR_12255</name>
</gene>
<dbReference type="InterPro" id="IPR002110">
    <property type="entry name" value="Ankyrin_rpt"/>
</dbReference>
<protein>
    <submittedName>
        <fullName evidence="4">Uncharacterized protein</fullName>
    </submittedName>
</protein>
<sequence>MFNMCSNFYLPKDYVEVGSTRDEEIDEVEVHTITLLFLRFLLNQDIENFWCCTKVRGFGLFKDLVIGVHTKSGSTFNYAIHFPSRGNPEGLQLKQLLSTSNQDVFNKYTHDIEDFILNEEPEENLEITRQFKDNSLAAFVLYYPWNVEESLEVAPERSQDENCFGILQTSVEGSFLFDTENSHSNFFLWVNQQNVSELKDEIRQCINILTKHMGLEDEIQEHLLLAVTRMLNEIGLSFDKHYILNVMHGVFLQPYVWNFDISGTLENNVNLKGWSSVLKKSRIAVVKDNTIQQCLKDYLNALVIDFRNSIKNLSLDFRENEDLSLNDVYEIMWQSGKAPLVIDANSLSVHHYLIRLLHNCNSSMKTIFLINRDWMSSLEPDMCTKLKDFDEDVVIEVMACPITLQGRPTTLSKTCVELYTELINLFEVGDIISILSGQYNIGNMPQPLLTNHIEASVDEIWIDTKALKEITTDYFIIRYDYRDFDDLKTFFKHHQIDINDDEFSNWNENTNNSITRINLITHDSTAAHIHSCLIQYETTHFLKFSANLGLEWLYSFDTNKNLLKYVTKNGYMNHQRIKMVQKKFEWHILGSEIRIIDGIMGSGKTILLDYLENTIKTKWWIMRIDLKTYAPRKMYAESTMNAVSKLVFNYYMKKGNIVVLIDGFDELKIELFEEILKEIRRFSRRKYVTYITTRPNYKIFLEESLHTFSVSIHGFGYMKQRQYLNNYFTSKSSSPTECTNLLSSTERKSPLHLKILADFISVNGNTVDDKETDVVALCKYFVDSYRVLASNDNLGHQQADYEYCRYLYACKETFSLGDRFIPDLSAQINRIQTENANILKILKEDQILKVTNDNNANFVHRLFAEYVIARWLSEHFENNPLIQSLFDARYSSIRKILDQILASDCPLHLAVINQQYSLAEEIISLNSDAIHKLDLGGRSVLHLIGYWDNQCKNVLNYAESEYDDEEASFNDVHNPAKVSSRLAIINIIRRIPSTSNSTYDQLLGYSELDYALSNESFFVANELLTKFRAVNLTLEQNQIQKYKIQLEYSEAFLVCYIFGKVKLNTRHPLFLGIPTFSEVFNIILRCDQETIILFEELLQKKSRSILAKISQKTDSHKRNILHYSACKGLVNLSKMLCEEKDTVIAKDRNEWTPLHFASYYGHLDVVDLLLSTTKENVNYVEKKGRTPLMLAAEKGYTEVLELLLQNEADVNAVDVSNMSALCYAIMGHHKNGTEILLNHGAHTEHRTESGRTPLLLASSLGRLELVQLLDNYKCNKSVADNHRQTSLFIAANEGHLEVARYLLEKGANLEVVNTEGFSTLSAAIFRGHTEIVKLLMENGGNVNAVGHFNWTPLALATYLNNLDLVTILLSHPNIDIQGSSRWIPLYLAVHQNNNEIVNLLVNKGALVNVTSINYNRSALFVAVQEGQLEIVNVLIKNDADIHLPDKFRKTPLSEAIRLGNQKILKLLLDKTDFSSLSSDYNHFLLCETGKSNNCEVAEMLLSMGVALEAENGASPLIFAASYGQNAVMKFFLRRGADVNIMDKMQRTPLYWAASRGYLLTVKVLLNHGADVNYSTKNGSALFAAVQNEHTDIVRLLLQQGADVKITNHLDFTALSLAACQDNIEILKLLLHYNSDIEHKSKYGLTPLLHAAKKGQTEIAKILLDKGAFINVKDHQGRTPICHAVYEGHMETVKLFVNKKCDLSQRCDNGFDLLRVAEYKQHMIIYHYLRDIKQKREADSERRGSRRETNWRLGNKTEDSATSSIWMNWRERK</sequence>
<dbReference type="SMART" id="SM00248">
    <property type="entry name" value="ANK"/>
    <property type="match status" value="20"/>
</dbReference>
<dbReference type="PANTHER" id="PTHR24123:SF33">
    <property type="entry name" value="PROTEIN HOS4"/>
    <property type="match status" value="1"/>
</dbReference>
<dbReference type="Proteomes" id="UP000327044">
    <property type="component" value="Unassembled WGS sequence"/>
</dbReference>
<dbReference type="EMBL" id="VVIM01000008">
    <property type="protein sequence ID" value="KAB0795416.1"/>
    <property type="molecule type" value="Genomic_DNA"/>
</dbReference>
<feature type="repeat" description="ANK" evidence="3">
    <location>
        <begin position="1576"/>
        <end position="1608"/>
    </location>
</feature>
<dbReference type="SUPFAM" id="SSF48403">
    <property type="entry name" value="Ankyrin repeat"/>
    <property type="match status" value="2"/>
</dbReference>
<feature type="repeat" description="ANK" evidence="3">
    <location>
        <begin position="1183"/>
        <end position="1215"/>
    </location>
</feature>
<dbReference type="PANTHER" id="PTHR24123">
    <property type="entry name" value="ANKYRIN REPEAT-CONTAINING"/>
    <property type="match status" value="1"/>
</dbReference>
<accession>A0A5N4ADM1</accession>
<proteinExistence type="predicted"/>
<keyword evidence="5" id="KW-1185">Reference proteome</keyword>
<evidence type="ECO:0000256" key="3">
    <source>
        <dbReference type="PROSITE-ProRule" id="PRU00023"/>
    </source>
</evidence>
<feature type="repeat" description="ANK" evidence="3">
    <location>
        <begin position="1675"/>
        <end position="1707"/>
    </location>
</feature>
<feature type="repeat" description="ANK" evidence="3">
    <location>
        <begin position="1282"/>
        <end position="1314"/>
    </location>
</feature>
<dbReference type="InterPro" id="IPR027417">
    <property type="entry name" value="P-loop_NTPase"/>
</dbReference>
<keyword evidence="2 3" id="KW-0040">ANK repeat</keyword>
<dbReference type="PROSITE" id="PS50088">
    <property type="entry name" value="ANK_REPEAT"/>
    <property type="match status" value="13"/>
</dbReference>
<name>A0A5N4ADM1_PHOPY</name>
<keyword evidence="1" id="KW-0677">Repeat</keyword>
<dbReference type="Pfam" id="PF00023">
    <property type="entry name" value="Ank"/>
    <property type="match status" value="2"/>
</dbReference>
<organism evidence="4 5">
    <name type="scientific">Photinus pyralis</name>
    <name type="common">Common eastern firefly</name>
    <name type="synonym">Lampyris pyralis</name>
    <dbReference type="NCBI Taxonomy" id="7054"/>
    <lineage>
        <taxon>Eukaryota</taxon>
        <taxon>Metazoa</taxon>
        <taxon>Ecdysozoa</taxon>
        <taxon>Arthropoda</taxon>
        <taxon>Hexapoda</taxon>
        <taxon>Insecta</taxon>
        <taxon>Pterygota</taxon>
        <taxon>Neoptera</taxon>
        <taxon>Endopterygota</taxon>
        <taxon>Coleoptera</taxon>
        <taxon>Polyphaga</taxon>
        <taxon>Elateriformia</taxon>
        <taxon>Elateroidea</taxon>
        <taxon>Lampyridae</taxon>
        <taxon>Lampyrinae</taxon>
        <taxon>Photinus</taxon>
    </lineage>
</organism>
<dbReference type="PRINTS" id="PR01415">
    <property type="entry name" value="ANKYRIN"/>
</dbReference>
<feature type="repeat" description="ANK" evidence="3">
    <location>
        <begin position="1315"/>
        <end position="1347"/>
    </location>
</feature>
<evidence type="ECO:0000256" key="2">
    <source>
        <dbReference type="ARBA" id="ARBA00023043"/>
    </source>
</evidence>
<feature type="repeat" description="ANK" evidence="3">
    <location>
        <begin position="1380"/>
        <end position="1412"/>
    </location>
</feature>
<feature type="repeat" description="ANK" evidence="3">
    <location>
        <begin position="1149"/>
        <end position="1171"/>
    </location>
</feature>
<dbReference type="Pfam" id="PF12796">
    <property type="entry name" value="Ank_2"/>
    <property type="match status" value="6"/>
</dbReference>
<dbReference type="Gene3D" id="3.40.50.300">
    <property type="entry name" value="P-loop containing nucleotide triphosphate hydrolases"/>
    <property type="match status" value="1"/>
</dbReference>
<dbReference type="InParanoid" id="A0A5N4ADM1"/>
<dbReference type="SUPFAM" id="SSF52540">
    <property type="entry name" value="P-loop containing nucleoside triphosphate hydrolases"/>
    <property type="match status" value="1"/>
</dbReference>
<feature type="repeat" description="ANK" evidence="3">
    <location>
        <begin position="1544"/>
        <end position="1576"/>
    </location>
</feature>
<evidence type="ECO:0000313" key="5">
    <source>
        <dbReference type="Proteomes" id="UP000327044"/>
    </source>
</evidence>
<feature type="repeat" description="ANK" evidence="3">
    <location>
        <begin position="1609"/>
        <end position="1641"/>
    </location>
</feature>
<feature type="repeat" description="ANK" evidence="3">
    <location>
        <begin position="1511"/>
        <end position="1543"/>
    </location>
</feature>
<evidence type="ECO:0000313" key="4">
    <source>
        <dbReference type="EMBL" id="KAB0795416.1"/>
    </source>
</evidence>
<dbReference type="Gene3D" id="1.25.40.20">
    <property type="entry name" value="Ankyrin repeat-containing domain"/>
    <property type="match status" value="3"/>
</dbReference>
<comment type="caution">
    <text evidence="4">The sequence shown here is derived from an EMBL/GenBank/DDBJ whole genome shotgun (WGS) entry which is preliminary data.</text>
</comment>